<name>A0A3Q2ZCS6_KRYMA</name>
<evidence type="ECO:0000313" key="2">
    <source>
        <dbReference type="Proteomes" id="UP000264800"/>
    </source>
</evidence>
<protein>
    <submittedName>
        <fullName evidence="1">Interferon-induced protein 44-like</fullName>
    </submittedName>
</protein>
<dbReference type="Ensembl" id="ENSKMAT00000000424.1">
    <property type="protein sequence ID" value="ENSKMAP00000000395.1"/>
    <property type="gene ID" value="ENSKMAG00000000325.1"/>
</dbReference>
<organism evidence="1 2">
    <name type="scientific">Kryptolebias marmoratus</name>
    <name type="common">Mangrove killifish</name>
    <name type="synonym">Rivulus marmoratus</name>
    <dbReference type="NCBI Taxonomy" id="37003"/>
    <lineage>
        <taxon>Eukaryota</taxon>
        <taxon>Metazoa</taxon>
        <taxon>Chordata</taxon>
        <taxon>Craniata</taxon>
        <taxon>Vertebrata</taxon>
        <taxon>Euteleostomi</taxon>
        <taxon>Actinopterygii</taxon>
        <taxon>Neopterygii</taxon>
        <taxon>Teleostei</taxon>
        <taxon>Neoteleostei</taxon>
        <taxon>Acanthomorphata</taxon>
        <taxon>Ovalentaria</taxon>
        <taxon>Atherinomorphae</taxon>
        <taxon>Cyprinodontiformes</taxon>
        <taxon>Rivulidae</taxon>
        <taxon>Kryptolebias</taxon>
    </lineage>
</organism>
<dbReference type="CDD" id="cd00882">
    <property type="entry name" value="Ras_like_GTPase"/>
    <property type="match status" value="1"/>
</dbReference>
<dbReference type="PANTHER" id="PTHR14241:SF32">
    <property type="entry name" value="VWFA DOMAIN-CONTAINING PROTEIN-RELATED"/>
    <property type="match status" value="1"/>
</dbReference>
<dbReference type="OMA" id="IMGMERT"/>
<dbReference type="STRING" id="37003.ENSKMAP00000000395"/>
<dbReference type="PANTHER" id="PTHR14241">
    <property type="entry name" value="INTERFERON-INDUCED PROTEIN 44"/>
    <property type="match status" value="1"/>
</dbReference>
<reference evidence="1" key="2">
    <citation type="submission" date="2025-09" db="UniProtKB">
        <authorList>
            <consortium name="Ensembl"/>
        </authorList>
    </citation>
    <scope>IDENTIFICATION</scope>
</reference>
<accession>A0A3Q2ZCS6</accession>
<evidence type="ECO:0000313" key="1">
    <source>
        <dbReference type="Ensembl" id="ENSKMAP00000000395.1"/>
    </source>
</evidence>
<dbReference type="AlphaFoldDB" id="A0A3Q2ZCS6"/>
<reference evidence="1" key="1">
    <citation type="submission" date="2025-08" db="UniProtKB">
        <authorList>
            <consortium name="Ensembl"/>
        </authorList>
    </citation>
    <scope>IDENTIFICATION</scope>
</reference>
<dbReference type="Gene3D" id="3.40.50.300">
    <property type="entry name" value="P-loop containing nucleotide triphosphate hydrolases"/>
    <property type="match status" value="1"/>
</dbReference>
<keyword evidence="2" id="KW-1185">Reference proteome</keyword>
<dbReference type="InterPro" id="IPR027417">
    <property type="entry name" value="P-loop_NTPase"/>
</dbReference>
<proteinExistence type="predicted"/>
<dbReference type="GeneTree" id="ENSGT00940000160560"/>
<dbReference type="GO" id="GO:0006955">
    <property type="term" value="P:immune response"/>
    <property type="evidence" value="ECO:0007669"/>
    <property type="project" value="TreeGrafter"/>
</dbReference>
<dbReference type="Proteomes" id="UP000264800">
    <property type="component" value="Unplaced"/>
</dbReference>
<dbReference type="SUPFAM" id="SSF52540">
    <property type="entry name" value="P-loop containing nucleoside triphosphate hydrolases"/>
    <property type="match status" value="1"/>
</dbReference>
<sequence length="277" mass="31284">HPTMELLLTELVQTLLALNHKEIHDFVKSYKPQNDEVGNLRILLFGPTGAGKSSFINSVESVIQDRICGRAGTDATSAGFSYTKKYKTYKINKGNQSHCSFVFTDTRGLESKKGVHLEDIKLALKGHVKEGYQFDPERQLKEGDDSYNSSPSLSDKVHVLVFVVPANSINIMSEDMPKKMRDVRLAASEMEIPQLAILTRVDEACSGLEKNINKMYKCKHLKEKFDELHLQLGVPKNCIFLVKNYTSEIDTNDKMNAHILCAIRRMINFGEDFVNNL</sequence>